<dbReference type="Proteomes" id="UP000799779">
    <property type="component" value="Unassembled WGS sequence"/>
</dbReference>
<keyword evidence="2" id="KW-1185">Reference proteome</keyword>
<protein>
    <submittedName>
        <fullName evidence="1">Uncharacterized protein</fullName>
    </submittedName>
</protein>
<dbReference type="OrthoDB" id="2896980at2759"/>
<dbReference type="EMBL" id="ML977561">
    <property type="protein sequence ID" value="KAF2006015.1"/>
    <property type="molecule type" value="Genomic_DNA"/>
</dbReference>
<dbReference type="AlphaFoldDB" id="A0A6A5X1V3"/>
<sequence>MTGLLSVFDSFKDPLPNFTIISPAKPYRPQASASSGTTEKERIPLLLIEIDYTMWSERATEYLNEQHKLLAPQLQRSVAMSQDTWAFLTENDVVRACELYLINPVMQALSAEYKSIVCTGEHNIKKLRVDMSWFIQGNNDKRTTVALLEYKRRGYIDEKQFAICDESMAEEQLDKQKSLGKSKIIEKSNADYFVRQAAAYARREQCKYVALCDWSTLILLKFDKLGISYVGDSAHAAVVPQDSARKALLGFILEACEAAGF</sequence>
<accession>A0A6A5X1V3</accession>
<reference evidence="1" key="1">
    <citation type="journal article" date="2020" name="Stud. Mycol.">
        <title>101 Dothideomycetes genomes: a test case for predicting lifestyles and emergence of pathogens.</title>
        <authorList>
            <person name="Haridas S."/>
            <person name="Albert R."/>
            <person name="Binder M."/>
            <person name="Bloem J."/>
            <person name="Labutti K."/>
            <person name="Salamov A."/>
            <person name="Andreopoulos B."/>
            <person name="Baker S."/>
            <person name="Barry K."/>
            <person name="Bills G."/>
            <person name="Bluhm B."/>
            <person name="Cannon C."/>
            <person name="Castanera R."/>
            <person name="Culley D."/>
            <person name="Daum C."/>
            <person name="Ezra D."/>
            <person name="Gonzalez J."/>
            <person name="Henrissat B."/>
            <person name="Kuo A."/>
            <person name="Liang C."/>
            <person name="Lipzen A."/>
            <person name="Lutzoni F."/>
            <person name="Magnuson J."/>
            <person name="Mondo S."/>
            <person name="Nolan M."/>
            <person name="Ohm R."/>
            <person name="Pangilinan J."/>
            <person name="Park H.-J."/>
            <person name="Ramirez L."/>
            <person name="Alfaro M."/>
            <person name="Sun H."/>
            <person name="Tritt A."/>
            <person name="Yoshinaga Y."/>
            <person name="Zwiers L.-H."/>
            <person name="Turgeon B."/>
            <person name="Goodwin S."/>
            <person name="Spatafora J."/>
            <person name="Crous P."/>
            <person name="Grigoriev I."/>
        </authorList>
    </citation>
    <scope>NUCLEOTIDE SEQUENCE</scope>
    <source>
        <strain evidence="1">CBS 123094</strain>
    </source>
</reference>
<proteinExistence type="predicted"/>
<evidence type="ECO:0000313" key="2">
    <source>
        <dbReference type="Proteomes" id="UP000799779"/>
    </source>
</evidence>
<organism evidence="1 2">
    <name type="scientific">Amniculicola lignicola CBS 123094</name>
    <dbReference type="NCBI Taxonomy" id="1392246"/>
    <lineage>
        <taxon>Eukaryota</taxon>
        <taxon>Fungi</taxon>
        <taxon>Dikarya</taxon>
        <taxon>Ascomycota</taxon>
        <taxon>Pezizomycotina</taxon>
        <taxon>Dothideomycetes</taxon>
        <taxon>Pleosporomycetidae</taxon>
        <taxon>Pleosporales</taxon>
        <taxon>Amniculicolaceae</taxon>
        <taxon>Amniculicola</taxon>
    </lineage>
</organism>
<name>A0A6A5X1V3_9PLEO</name>
<evidence type="ECO:0000313" key="1">
    <source>
        <dbReference type="EMBL" id="KAF2006015.1"/>
    </source>
</evidence>
<gene>
    <name evidence="1" type="ORF">P154DRAFT_570745</name>
</gene>